<evidence type="ECO:0000256" key="2">
    <source>
        <dbReference type="ARBA" id="ARBA00022723"/>
    </source>
</evidence>
<evidence type="ECO:0000313" key="4">
    <source>
        <dbReference type="EMBL" id="CAH1055412.1"/>
    </source>
</evidence>
<name>A0ABM9BA67_9BACL</name>
<dbReference type="Pfam" id="PF15617">
    <property type="entry name" value="C-C_Bond_Lyase"/>
    <property type="match status" value="1"/>
</dbReference>
<dbReference type="RefSeq" id="WP_234532769.1">
    <property type="nucleotide sequence ID" value="NZ_CAKMAB010000006.1"/>
</dbReference>
<comment type="cofactor">
    <cofactor evidence="1">
        <name>Mg(2+)</name>
        <dbReference type="ChEBI" id="CHEBI:18420"/>
    </cofactor>
</comment>
<dbReference type="Proteomes" id="UP000838749">
    <property type="component" value="Unassembled WGS sequence"/>
</dbReference>
<gene>
    <name evidence="4" type="ORF">PAECIP111894_01564</name>
</gene>
<comment type="caution">
    <text evidence="4">The sequence shown here is derived from an EMBL/GenBank/DDBJ whole genome shotgun (WGS) entry which is preliminary data.</text>
</comment>
<keyword evidence="2" id="KW-0479">Metal-binding</keyword>
<evidence type="ECO:0008006" key="6">
    <source>
        <dbReference type="Google" id="ProtNLM"/>
    </source>
</evidence>
<dbReference type="PANTHER" id="PTHR32308:SF10">
    <property type="entry name" value="CITRATE LYASE SUBUNIT BETA"/>
    <property type="match status" value="1"/>
</dbReference>
<dbReference type="SUPFAM" id="SSF51621">
    <property type="entry name" value="Phosphoenolpyruvate/pyruvate domain"/>
    <property type="match status" value="1"/>
</dbReference>
<sequence length="403" mass="46002">MRYFDYLTKEQEIALFYNPPISFNHNTTSKDLLAHAVGAALYMPATRASVPEDILKLKSAGLVTVIIDLEDAIGDNEVDYAEESLIQHLIFLAAYEENEPSGSDSLPLLFIRVRNPEQLRQLIFRLGSLVTMLTGFVFPKFSVDNGIQYFEAIADYNRTRNYSDPVLYGMPILESAPIIYRESRVDSLLSIRNLLGNYREYVLNVRIGATDFSSLFGLRRSPDISIYDLTPIRDCISDIINIFGRVEEGYVISGPVWEYFANKGHRVLRPQLRQTPFEDTYGKNGRDMRNSYISSSMDGLIREVILDKENGILGKTIIHPSHLRPVQAMYTVMHEEYVDACSIVESNDGSLGVFKSQYSNKMNEIKPHLNWAKRILLRSQIYGVLHEQQHFVGLLPENEFTHV</sequence>
<dbReference type="Gene3D" id="3.20.20.60">
    <property type="entry name" value="Phosphoenolpyruvate-binding domains"/>
    <property type="match status" value="2"/>
</dbReference>
<accession>A0ABM9BA67</accession>
<dbReference type="EMBL" id="CAKMAB010000006">
    <property type="protein sequence ID" value="CAH1055412.1"/>
    <property type="molecule type" value="Genomic_DNA"/>
</dbReference>
<organism evidence="4 5">
    <name type="scientific">Paenibacillus pseudetheri</name>
    <dbReference type="NCBI Taxonomy" id="2897682"/>
    <lineage>
        <taxon>Bacteria</taxon>
        <taxon>Bacillati</taxon>
        <taxon>Bacillota</taxon>
        <taxon>Bacilli</taxon>
        <taxon>Bacillales</taxon>
        <taxon>Paenibacillaceae</taxon>
        <taxon>Paenibacillus</taxon>
    </lineage>
</organism>
<dbReference type="InterPro" id="IPR015813">
    <property type="entry name" value="Pyrv/PenolPyrv_kinase-like_dom"/>
</dbReference>
<keyword evidence="3" id="KW-0460">Magnesium</keyword>
<keyword evidence="5" id="KW-1185">Reference proteome</keyword>
<dbReference type="InterPro" id="IPR039480">
    <property type="entry name" value="C-C_Bond_Lyase-like"/>
</dbReference>
<dbReference type="PANTHER" id="PTHR32308">
    <property type="entry name" value="LYASE BETA SUBUNIT, PUTATIVE (AFU_ORTHOLOGUE AFUA_4G13030)-RELATED"/>
    <property type="match status" value="1"/>
</dbReference>
<reference evidence="4" key="1">
    <citation type="submission" date="2021-12" db="EMBL/GenBank/DDBJ databases">
        <authorList>
            <person name="Criscuolo A."/>
        </authorList>
    </citation>
    <scope>NUCLEOTIDE SEQUENCE</scope>
    <source>
        <strain evidence="4">CIP111894</strain>
    </source>
</reference>
<evidence type="ECO:0000256" key="3">
    <source>
        <dbReference type="ARBA" id="ARBA00022842"/>
    </source>
</evidence>
<evidence type="ECO:0000313" key="5">
    <source>
        <dbReference type="Proteomes" id="UP000838749"/>
    </source>
</evidence>
<proteinExistence type="predicted"/>
<dbReference type="InterPro" id="IPR040442">
    <property type="entry name" value="Pyrv_kinase-like_dom_sf"/>
</dbReference>
<evidence type="ECO:0000256" key="1">
    <source>
        <dbReference type="ARBA" id="ARBA00001946"/>
    </source>
</evidence>
<protein>
    <recommendedName>
        <fullName evidence="6">Citrate lyase subunit beta</fullName>
    </recommendedName>
</protein>